<sequence>MEFRFVNHSPGGSNNRKIIRSHVMKGKNSGKTHVSRGQTRRKQGARDEPVLPSRDMITTLRRMVGNDLSTYSPGAELPPHTRLLFHQRKQTMQHSQTYWDPMTSVWFGYLLTDKAFLHVSLSMTAAWLDFFEYKEHESPAAIAHMTQAFALVNQRLSNPEGTSDQTIALICMLVCQESIRGDLERYKTHLLGLARIVELRGGIHVLEEKDDVIHKICRADIQYALHTETPPRYNYDSVPQRVRRQVSQTETHSQRPLSTIFCTAEPSTRHMVRELDDISVLFASGGRKWKLTAHEYSATILSLGYRLLQVRDQGLQNLDAMQDACLLGLMCFYSSLLLQLGRQRHLVYATLSCQLKASVDGLISGCRHPRLPSTIMWLLMIGAISVLEKEEDVWLLPALARVSGMAGLKGWEETCKGLKEYPWIGSIHDGQGERVWERVQRYQLDTME</sequence>
<name>A0A066XAI7_COLSU</name>
<feature type="region of interest" description="Disordered" evidence="2">
    <location>
        <begin position="25"/>
        <end position="49"/>
    </location>
</feature>
<proteinExistence type="predicted"/>
<dbReference type="AlphaFoldDB" id="A0A066XAI7"/>
<evidence type="ECO:0000313" key="4">
    <source>
        <dbReference type="Proteomes" id="UP000027238"/>
    </source>
</evidence>
<keyword evidence="1" id="KW-0539">Nucleus</keyword>
<keyword evidence="4" id="KW-1185">Reference proteome</keyword>
<dbReference type="Pfam" id="PF11951">
    <property type="entry name" value="Fungal_trans_2"/>
    <property type="match status" value="1"/>
</dbReference>
<comment type="caution">
    <text evidence="3">The sequence shown here is derived from an EMBL/GenBank/DDBJ whole genome shotgun (WGS) entry which is preliminary data.</text>
</comment>
<dbReference type="OMA" id="HRWFFDI"/>
<dbReference type="HOGENOM" id="CLU_023254_3_1_1"/>
<dbReference type="OrthoDB" id="4851498at2759"/>
<dbReference type="Proteomes" id="UP000027238">
    <property type="component" value="Unassembled WGS sequence"/>
</dbReference>
<dbReference type="PANTHER" id="PTHR37540:SF9">
    <property type="entry name" value="ZN(2)-C6 FUNGAL-TYPE DOMAIN-CONTAINING PROTEIN"/>
    <property type="match status" value="1"/>
</dbReference>
<evidence type="ECO:0000256" key="2">
    <source>
        <dbReference type="SAM" id="MobiDB-lite"/>
    </source>
</evidence>
<organism evidence="3 4">
    <name type="scientific">Colletotrichum sublineola</name>
    <name type="common">Sorghum anthracnose fungus</name>
    <dbReference type="NCBI Taxonomy" id="1173701"/>
    <lineage>
        <taxon>Eukaryota</taxon>
        <taxon>Fungi</taxon>
        <taxon>Dikarya</taxon>
        <taxon>Ascomycota</taxon>
        <taxon>Pezizomycotina</taxon>
        <taxon>Sordariomycetes</taxon>
        <taxon>Hypocreomycetidae</taxon>
        <taxon>Glomerellales</taxon>
        <taxon>Glomerellaceae</taxon>
        <taxon>Colletotrichum</taxon>
        <taxon>Colletotrichum graminicola species complex</taxon>
    </lineage>
</organism>
<protein>
    <submittedName>
        <fullName evidence="3">Uncharacterized protein</fullName>
    </submittedName>
</protein>
<dbReference type="STRING" id="1173701.A0A066XAI7"/>
<reference evidence="4" key="1">
    <citation type="journal article" date="2014" name="Genome Announc.">
        <title>Draft genome sequence of Colletotrichum sublineola, a destructive pathogen of cultivated sorghum.</title>
        <authorList>
            <person name="Baroncelli R."/>
            <person name="Sanz-Martin J.M."/>
            <person name="Rech G.E."/>
            <person name="Sukno S.A."/>
            <person name="Thon M.R."/>
        </authorList>
    </citation>
    <scope>NUCLEOTIDE SEQUENCE [LARGE SCALE GENOMIC DNA]</scope>
    <source>
        <strain evidence="4">TX430BB</strain>
    </source>
</reference>
<dbReference type="EMBL" id="JMSE01001107">
    <property type="protein sequence ID" value="KDN64654.1"/>
    <property type="molecule type" value="Genomic_DNA"/>
</dbReference>
<dbReference type="PANTHER" id="PTHR37540">
    <property type="entry name" value="TRANSCRIPTION FACTOR (ACR-2), PUTATIVE-RELATED-RELATED"/>
    <property type="match status" value="1"/>
</dbReference>
<gene>
    <name evidence="3" type="ORF">CSUB01_04292</name>
</gene>
<accession>A0A066XAI7</accession>
<feature type="compositionally biased region" description="Basic residues" evidence="2">
    <location>
        <begin position="25"/>
        <end position="43"/>
    </location>
</feature>
<dbReference type="eggNOG" id="ENOG502SHC2">
    <property type="taxonomic scope" value="Eukaryota"/>
</dbReference>
<dbReference type="InterPro" id="IPR021858">
    <property type="entry name" value="Fun_TF"/>
</dbReference>
<evidence type="ECO:0000256" key="1">
    <source>
        <dbReference type="ARBA" id="ARBA00023242"/>
    </source>
</evidence>
<evidence type="ECO:0000313" key="3">
    <source>
        <dbReference type="EMBL" id="KDN64654.1"/>
    </source>
</evidence>